<feature type="domain" description="Fibronectin type-III" evidence="2">
    <location>
        <begin position="353"/>
        <end position="443"/>
    </location>
</feature>
<evidence type="ECO:0000313" key="3">
    <source>
        <dbReference type="EMBL" id="CAC5393933.1"/>
    </source>
</evidence>
<feature type="transmembrane region" description="Helical" evidence="1">
    <location>
        <begin position="908"/>
        <end position="931"/>
    </location>
</feature>
<keyword evidence="4" id="KW-1185">Reference proteome</keyword>
<dbReference type="GO" id="GO:0016020">
    <property type="term" value="C:membrane"/>
    <property type="evidence" value="ECO:0007669"/>
    <property type="project" value="UniProtKB-SubCell"/>
</dbReference>
<keyword evidence="1" id="KW-0812">Transmembrane</keyword>
<accession>A0A6J8CBX5</accession>
<dbReference type="PROSITE" id="PS50853">
    <property type="entry name" value="FN3"/>
    <property type="match status" value="2"/>
</dbReference>
<protein>
    <submittedName>
        <fullName evidence="3">PTPRB</fullName>
        <ecNumber evidence="3">3.1.3.48</ecNumber>
    </submittedName>
</protein>
<keyword evidence="3" id="KW-0378">Hydrolase</keyword>
<dbReference type="EMBL" id="CACVKT020005242">
    <property type="protein sequence ID" value="CAC5393933.1"/>
    <property type="molecule type" value="Genomic_DNA"/>
</dbReference>
<dbReference type="InterPro" id="IPR050713">
    <property type="entry name" value="RTP_Phos/Ushers"/>
</dbReference>
<dbReference type="OrthoDB" id="6160356at2759"/>
<dbReference type="AlphaFoldDB" id="A0A6J8CBX5"/>
<keyword evidence="1" id="KW-0472">Membrane</keyword>
<dbReference type="GO" id="GO:0004725">
    <property type="term" value="F:protein tyrosine phosphatase activity"/>
    <property type="evidence" value="ECO:0007669"/>
    <property type="project" value="UniProtKB-EC"/>
</dbReference>
<feature type="domain" description="Fibronectin type-III" evidence="2">
    <location>
        <begin position="447"/>
        <end position="568"/>
    </location>
</feature>
<evidence type="ECO:0000256" key="1">
    <source>
        <dbReference type="SAM" id="Phobius"/>
    </source>
</evidence>
<dbReference type="PANTHER" id="PTHR46957:SF3">
    <property type="entry name" value="CYTOKINE RECEPTOR"/>
    <property type="match status" value="1"/>
</dbReference>
<evidence type="ECO:0000259" key="2">
    <source>
        <dbReference type="PROSITE" id="PS50853"/>
    </source>
</evidence>
<dbReference type="SUPFAM" id="SSF49265">
    <property type="entry name" value="Fibronectin type III"/>
    <property type="match status" value="3"/>
</dbReference>
<dbReference type="InterPro" id="IPR003961">
    <property type="entry name" value="FN3_dom"/>
</dbReference>
<gene>
    <name evidence="3" type="ORF">MCOR_28745</name>
</gene>
<dbReference type="CDD" id="cd00063">
    <property type="entry name" value="FN3"/>
    <property type="match status" value="2"/>
</dbReference>
<dbReference type="PANTHER" id="PTHR46957">
    <property type="entry name" value="CYTOKINE RECEPTOR"/>
    <property type="match status" value="1"/>
</dbReference>
<keyword evidence="1" id="KW-1133">Transmembrane helix</keyword>
<dbReference type="InterPro" id="IPR036116">
    <property type="entry name" value="FN3_sf"/>
</dbReference>
<sequence>MSCMLYIPCEAAVGNISCYASNSSNCEAYGNAVCGDINTCLCKNDYYDGGTTCQQKKMLGVSCTVAGTTTEYLDSMSECSVENAGKKCRCKSGYYDNDLDDTNIGGSCAQKLEAGVNCMEADSTECKQYSSCRSDGNTGLKCTCDTGYYDNNFSATSGSLADLKANNLMVPAVTTGETYFLVTWSKPTTVSFINKYQLIIFFNGQQETPVEIATSKTNHNVTSRTPGRKYRIILRSIETASRPSQQTTEIEIMDGSRPFIPGLLQGSVFTAPSISFVWTITGDVEFFSGTINDTTASPNTFNLTAANKVPPPLFVSQLRYGDHYTFTVVSHSNGFNSDSRTQTIRTTPTTPPPPSNLNCKAVFDRSLTLTWNEPNPPNGYILHYIVYHISFNTQTQTNGSVAELLIEELYPETMYTFAVATVNDATSGISGQSVQKQCQTQTALASKPRNAVLTSVTTNSSTVEWDPSAHSGGQIFVYMVTVRNVTGETEICVQEVFFQCSTCNVVAFSQICTKNIRLSKTAGEFGMTMHYSIEDLSPDVKYEVRIQAVNFKGPGNPADIIRRTLQDAPQKPTQVTATQNSDPTVLQVSWTATITGLEEYWNYKFTIIASTPVGTMESDMSQAVKTKYAGAPGRVENFRITHPEGNYTQMIVSWSIPLLRERNGIIKEYVLKYNGTTANPILNTADNLVHNLDVDTEKYYEIKLSAKNQWNQTGTEVVQVYYAPPGPPQKPPFKLTTTELCKQVTTKRTIPVTLNGDWFFYKRDNGRFTDWGVIVCSGYACKNYGDGTDKASNHFGIGNFKTWKQAQKIGFTEPYRATNSSWIIEIFNVSVGRRKRNVNNVELVIGEDDDCAKREYTVYCNGPLDPGKSYIIISFSCTAGGCTESEQLGPYSTQSAQMPNKLYTMETVVGAAVGCVFFSVLIMVFIFCVILQHIRNKTSKPSRSKHAHEESTFGDQYEDLGMDNISSYQELGATDTPNVYDQIGRVHTVDKHYENMLS</sequence>
<organism evidence="3 4">
    <name type="scientific">Mytilus coruscus</name>
    <name type="common">Sea mussel</name>
    <dbReference type="NCBI Taxonomy" id="42192"/>
    <lineage>
        <taxon>Eukaryota</taxon>
        <taxon>Metazoa</taxon>
        <taxon>Spiralia</taxon>
        <taxon>Lophotrochozoa</taxon>
        <taxon>Mollusca</taxon>
        <taxon>Bivalvia</taxon>
        <taxon>Autobranchia</taxon>
        <taxon>Pteriomorphia</taxon>
        <taxon>Mytilida</taxon>
        <taxon>Mytiloidea</taxon>
        <taxon>Mytilidae</taxon>
        <taxon>Mytilinae</taxon>
        <taxon>Mytilus</taxon>
    </lineage>
</organism>
<name>A0A6J8CBX5_MYTCO</name>
<dbReference type="Pfam" id="PF00041">
    <property type="entry name" value="fn3"/>
    <property type="match status" value="2"/>
</dbReference>
<dbReference type="EC" id="3.1.3.48" evidence="3"/>
<reference evidence="3 4" key="1">
    <citation type="submission" date="2020-06" db="EMBL/GenBank/DDBJ databases">
        <authorList>
            <person name="Li R."/>
            <person name="Bekaert M."/>
        </authorList>
    </citation>
    <scope>NUCLEOTIDE SEQUENCE [LARGE SCALE GENOMIC DNA]</scope>
    <source>
        <strain evidence="4">wild</strain>
    </source>
</reference>
<dbReference type="InterPro" id="IPR013783">
    <property type="entry name" value="Ig-like_fold"/>
</dbReference>
<evidence type="ECO:0000313" key="4">
    <source>
        <dbReference type="Proteomes" id="UP000507470"/>
    </source>
</evidence>
<dbReference type="SMART" id="SM00060">
    <property type="entry name" value="FN3"/>
    <property type="match status" value="6"/>
</dbReference>
<proteinExistence type="predicted"/>
<dbReference type="Gene3D" id="2.60.40.10">
    <property type="entry name" value="Immunoglobulins"/>
    <property type="match status" value="4"/>
</dbReference>
<dbReference type="Proteomes" id="UP000507470">
    <property type="component" value="Unassembled WGS sequence"/>
</dbReference>